<dbReference type="Proteomes" id="UP001432322">
    <property type="component" value="Unassembled WGS sequence"/>
</dbReference>
<name>A0AAV5VDF8_9BILA</name>
<accession>A0AAV5VDF8</accession>
<organism evidence="1 2">
    <name type="scientific">Pristionchus fissidentatus</name>
    <dbReference type="NCBI Taxonomy" id="1538716"/>
    <lineage>
        <taxon>Eukaryota</taxon>
        <taxon>Metazoa</taxon>
        <taxon>Ecdysozoa</taxon>
        <taxon>Nematoda</taxon>
        <taxon>Chromadorea</taxon>
        <taxon>Rhabditida</taxon>
        <taxon>Rhabditina</taxon>
        <taxon>Diplogasteromorpha</taxon>
        <taxon>Diplogasteroidea</taxon>
        <taxon>Neodiplogasteridae</taxon>
        <taxon>Pristionchus</taxon>
    </lineage>
</organism>
<protein>
    <submittedName>
        <fullName evidence="1">Uncharacterized protein</fullName>
    </submittedName>
</protein>
<dbReference type="AlphaFoldDB" id="A0AAV5VDF8"/>
<comment type="caution">
    <text evidence="1">The sequence shown here is derived from an EMBL/GenBank/DDBJ whole genome shotgun (WGS) entry which is preliminary data.</text>
</comment>
<sequence length="105" mass="11502">SLKYVNQYATSSSLVTLPPLPLYARYQFDSAPVPEASALSANGSATVDYSNLSTDDLKRALSAAETLANERNRSVAEAETKLADFRTAAIEPNRLFEEAKKSWEE</sequence>
<dbReference type="EMBL" id="BTSY01000003">
    <property type="protein sequence ID" value="GMT17313.1"/>
    <property type="molecule type" value="Genomic_DNA"/>
</dbReference>
<proteinExistence type="predicted"/>
<evidence type="ECO:0000313" key="2">
    <source>
        <dbReference type="Proteomes" id="UP001432322"/>
    </source>
</evidence>
<reference evidence="1" key="1">
    <citation type="submission" date="2023-10" db="EMBL/GenBank/DDBJ databases">
        <title>Genome assembly of Pristionchus species.</title>
        <authorList>
            <person name="Yoshida K."/>
            <person name="Sommer R.J."/>
        </authorList>
    </citation>
    <scope>NUCLEOTIDE SEQUENCE</scope>
    <source>
        <strain evidence="1">RS5133</strain>
    </source>
</reference>
<keyword evidence="2" id="KW-1185">Reference proteome</keyword>
<evidence type="ECO:0000313" key="1">
    <source>
        <dbReference type="EMBL" id="GMT17313.1"/>
    </source>
</evidence>
<feature type="non-terminal residue" evidence="1">
    <location>
        <position position="105"/>
    </location>
</feature>
<gene>
    <name evidence="1" type="ORF">PFISCL1PPCAC_8610</name>
</gene>
<feature type="non-terminal residue" evidence="1">
    <location>
        <position position="1"/>
    </location>
</feature>